<evidence type="ECO:0000313" key="3">
    <source>
        <dbReference type="Proteomes" id="UP000783588"/>
    </source>
</evidence>
<accession>A0ABS6ESP9</accession>
<gene>
    <name evidence="2" type="ORF">KQI75_04305</name>
</gene>
<protein>
    <recommendedName>
        <fullName evidence="1">Acid sugar phosphatase</fullName>
        <ecNumber evidence="1">3.1.3.-</ecNumber>
    </recommendedName>
</protein>
<keyword evidence="1" id="KW-0479">Metal-binding</keyword>
<dbReference type="Pfam" id="PF13344">
    <property type="entry name" value="Hydrolase_6"/>
    <property type="match status" value="1"/>
</dbReference>
<keyword evidence="2" id="KW-0378">Hydrolase</keyword>
<keyword evidence="3" id="KW-1185">Reference proteome</keyword>
<dbReference type="CDD" id="cd07530">
    <property type="entry name" value="HAD_Pase_UmpH-like"/>
    <property type="match status" value="1"/>
</dbReference>
<dbReference type="PIRSF" id="PIRSF000915">
    <property type="entry name" value="PGP-type_phosphatase"/>
    <property type="match status" value="1"/>
</dbReference>
<dbReference type="PANTHER" id="PTHR19288:SF46">
    <property type="entry name" value="HALOACID DEHALOGENASE-LIKE HYDROLASE DOMAIN-CONTAINING PROTEIN 2"/>
    <property type="match status" value="1"/>
</dbReference>
<evidence type="ECO:0000256" key="1">
    <source>
        <dbReference type="PIRNR" id="PIRNR000915"/>
    </source>
</evidence>
<dbReference type="SFLD" id="SFLDG01139">
    <property type="entry name" value="C2.A:_Pyridoxal_Phosphate_Phos"/>
    <property type="match status" value="1"/>
</dbReference>
<comment type="cofactor">
    <cofactor evidence="1">
        <name>Mg(2+)</name>
        <dbReference type="ChEBI" id="CHEBI:18420"/>
    </cofactor>
</comment>
<comment type="function">
    <text evidence="1">Catalyzes the dephosphorylation of 2-6 carbon acid sugars in vitro.</text>
</comment>
<proteinExistence type="inferred from homology"/>
<dbReference type="EC" id="3.1.3.-" evidence="1"/>
<dbReference type="EMBL" id="JAHLQI010000002">
    <property type="protein sequence ID" value="MBU5489849.1"/>
    <property type="molecule type" value="Genomic_DNA"/>
</dbReference>
<dbReference type="SFLD" id="SFLDS00003">
    <property type="entry name" value="Haloacid_Dehalogenase"/>
    <property type="match status" value="1"/>
</dbReference>
<sequence length="262" mass="28446">MDRLRQKNGFICDMDGVIYHGNRILPGVREFVDWLQKENKHFLFLTNSNHSTPRELQQKLARMGLDVDESHFYTSALATASFLKLQAPGCSAYAVGDHGLQNALFAAGITINDVDPDYVVIGESQSFSYDNIVNAVRLVNKGAKLIGTNSDLTGPTENGIVPGCRALISPIEMATGKKAYFVGKPNPLMMRTGLRLLGVHSEDAVMIGDRMDTDIVAGIESGLDTVLVLSGVTSREDIANYPYSPRLVLNGVGDIPAFAEAE</sequence>
<evidence type="ECO:0000313" key="2">
    <source>
        <dbReference type="EMBL" id="MBU5489849.1"/>
    </source>
</evidence>
<dbReference type="GO" id="GO:0016787">
    <property type="term" value="F:hydrolase activity"/>
    <property type="evidence" value="ECO:0007669"/>
    <property type="project" value="UniProtKB-KW"/>
</dbReference>
<comment type="similarity">
    <text evidence="1">Belongs to the HAD-like hydrolase superfamily. NagD family.</text>
</comment>
<dbReference type="Pfam" id="PF13242">
    <property type="entry name" value="Hydrolase_like"/>
    <property type="match status" value="1"/>
</dbReference>
<keyword evidence="1" id="KW-0460">Magnesium</keyword>
<organism evidence="2 3">
    <name type="scientific">Butyricicoccus intestinisimiae</name>
    <dbReference type="NCBI Taxonomy" id="2841509"/>
    <lineage>
        <taxon>Bacteria</taxon>
        <taxon>Bacillati</taxon>
        <taxon>Bacillota</taxon>
        <taxon>Clostridia</taxon>
        <taxon>Eubacteriales</taxon>
        <taxon>Butyricicoccaceae</taxon>
        <taxon>Butyricicoccus</taxon>
    </lineage>
</organism>
<dbReference type="InterPro" id="IPR006357">
    <property type="entry name" value="HAD-SF_hydro_IIA"/>
</dbReference>
<reference evidence="2 3" key="1">
    <citation type="submission" date="2021-06" db="EMBL/GenBank/DDBJ databases">
        <authorList>
            <person name="Sun Q."/>
            <person name="Li D."/>
        </authorList>
    </citation>
    <scope>NUCLEOTIDE SEQUENCE [LARGE SCALE GENOMIC DNA]</scope>
    <source>
        <strain evidence="2 3">MSJd-7</strain>
    </source>
</reference>
<name>A0ABS6ESP9_9FIRM</name>
<comment type="caution">
    <text evidence="2">The sequence shown here is derived from an EMBL/GenBank/DDBJ whole genome shotgun (WGS) entry which is preliminary data.</text>
</comment>
<dbReference type="NCBIfam" id="TIGR01460">
    <property type="entry name" value="HAD-SF-IIA"/>
    <property type="match status" value="1"/>
</dbReference>
<dbReference type="Proteomes" id="UP000783588">
    <property type="component" value="Unassembled WGS sequence"/>
</dbReference>
<dbReference type="RefSeq" id="WP_216469510.1">
    <property type="nucleotide sequence ID" value="NZ_JAHLQI010000002.1"/>
</dbReference>
<dbReference type="PANTHER" id="PTHR19288">
    <property type="entry name" value="4-NITROPHENYLPHOSPHATASE-RELATED"/>
    <property type="match status" value="1"/>
</dbReference>